<reference evidence="6 7" key="1">
    <citation type="submission" date="2023-01" db="EMBL/GenBank/DDBJ databases">
        <title>Minimal conservation of predation-associated metabolite biosynthetic gene clusters underscores biosynthetic potential of Myxococcota including descriptions for ten novel species: Archangium lansinium sp. nov., Myxococcus landrumus sp. nov., Nannocystis bai.</title>
        <authorList>
            <person name="Ahearne A."/>
            <person name="Stevens C."/>
            <person name="Dowd S."/>
        </authorList>
    </citation>
    <scope>NUCLEOTIDE SEQUENCE [LARGE SCALE GENOMIC DNA]</scope>
    <source>
        <strain evidence="6 7">WIWO2</strain>
    </source>
</reference>
<sequence length="460" mass="49779">MSHQRHYLERRVSISADPIDLAAALARSGSHTTYFVYERDGEWSVALGAAFELTADVHGVHRLDATGKQSCPGGDCLAAVESALASIPVRGWRAYGTASFEFAYLLHGIEANLGTEPLLHLTIPEVEIRLQRGTALVRALTSGELERMVDVLASSNRRHARGMTDVAVLPPVPSPEVLPARLLETTGAAKYKELVAAATNEIAARKLHKVIASRVVPVAAPVDLIATYVAGRRQNTPARSFVVNCRDLKFAGFSPETVLEVTAEGQVMTQPLAGTRALVSDDVENARLRAELLSNSKELAEHAMSVKLAFEELSRVCKQGSVTVNEFMAISRRGTVQHLASRLSGMLEAGNTAWTAFQVLFPAITASGIPKREAVDWIRRHEAESRGLYSGAVLTLDHDGAMDAALVLRTIFQRGSSVWLRAGAGIVAESTPERELEETCEKLQSVARHLVPPEFASEPV</sequence>
<evidence type="ECO:0000256" key="1">
    <source>
        <dbReference type="ARBA" id="ARBA00001946"/>
    </source>
</evidence>
<comment type="caution">
    <text evidence="6">The sequence shown here is derived from an EMBL/GenBank/DDBJ whole genome shotgun (WGS) entry which is preliminary data.</text>
</comment>
<dbReference type="InterPro" id="IPR019999">
    <property type="entry name" value="Anth_synth_I-like"/>
</dbReference>
<comment type="cofactor">
    <cofactor evidence="1">
        <name>Mg(2+)</name>
        <dbReference type="ChEBI" id="CHEBI:18420"/>
    </cofactor>
</comment>
<dbReference type="SUPFAM" id="SSF56322">
    <property type="entry name" value="ADC synthase"/>
    <property type="match status" value="1"/>
</dbReference>
<dbReference type="Gene3D" id="3.60.120.10">
    <property type="entry name" value="Anthranilate synthase"/>
    <property type="match status" value="1"/>
</dbReference>
<evidence type="ECO:0000259" key="5">
    <source>
        <dbReference type="Pfam" id="PF00425"/>
    </source>
</evidence>
<dbReference type="Proteomes" id="UP001217485">
    <property type="component" value="Unassembled WGS sequence"/>
</dbReference>
<dbReference type="PRINTS" id="PR00095">
    <property type="entry name" value="ANTSNTHASEI"/>
</dbReference>
<dbReference type="PANTHER" id="PTHR11236:SF48">
    <property type="entry name" value="ISOCHORISMATE SYNTHASE MENF"/>
    <property type="match status" value="1"/>
</dbReference>
<keyword evidence="2" id="KW-0479">Metal-binding</keyword>
<dbReference type="NCBIfam" id="TIGR03494">
    <property type="entry name" value="salicyl_syn"/>
    <property type="match status" value="1"/>
</dbReference>
<evidence type="ECO:0000256" key="4">
    <source>
        <dbReference type="ARBA" id="ARBA00023239"/>
    </source>
</evidence>
<keyword evidence="3" id="KW-0460">Magnesium</keyword>
<organism evidence="6 7">
    <name type="scientific">Sorangium atrum</name>
    <dbReference type="NCBI Taxonomy" id="2995308"/>
    <lineage>
        <taxon>Bacteria</taxon>
        <taxon>Pseudomonadati</taxon>
        <taxon>Myxococcota</taxon>
        <taxon>Polyangia</taxon>
        <taxon>Polyangiales</taxon>
        <taxon>Polyangiaceae</taxon>
        <taxon>Sorangium</taxon>
    </lineage>
</organism>
<dbReference type="Pfam" id="PF00425">
    <property type="entry name" value="Chorismate_bind"/>
    <property type="match status" value="1"/>
</dbReference>
<evidence type="ECO:0000313" key="6">
    <source>
        <dbReference type="EMBL" id="MDC0684447.1"/>
    </source>
</evidence>
<protein>
    <submittedName>
        <fullName evidence="6">Salicylate synthase</fullName>
        <ecNumber evidence="6">4.2.99.21</ecNumber>
    </submittedName>
</protein>
<name>A0ABT5CDH9_9BACT</name>
<dbReference type="EMBL" id="JAQNDK010000005">
    <property type="protein sequence ID" value="MDC0684447.1"/>
    <property type="molecule type" value="Genomic_DNA"/>
</dbReference>
<gene>
    <name evidence="6" type="ORF">POL72_42400</name>
</gene>
<accession>A0ABT5CDH9</accession>
<evidence type="ECO:0000313" key="7">
    <source>
        <dbReference type="Proteomes" id="UP001217485"/>
    </source>
</evidence>
<dbReference type="InterPro" id="IPR015890">
    <property type="entry name" value="Chorismate_C"/>
</dbReference>
<dbReference type="GO" id="GO:0043904">
    <property type="term" value="F:isochorismate pyruvate lyase activity"/>
    <property type="evidence" value="ECO:0007669"/>
    <property type="project" value="UniProtKB-EC"/>
</dbReference>
<keyword evidence="4 6" id="KW-0456">Lyase</keyword>
<dbReference type="InterPro" id="IPR019996">
    <property type="entry name" value="Salicylate_synthase"/>
</dbReference>
<dbReference type="EC" id="4.2.99.21" evidence="6"/>
<dbReference type="PANTHER" id="PTHR11236">
    <property type="entry name" value="AMINOBENZOATE/ANTHRANILATE SYNTHASE"/>
    <property type="match status" value="1"/>
</dbReference>
<keyword evidence="7" id="KW-1185">Reference proteome</keyword>
<evidence type="ECO:0000256" key="2">
    <source>
        <dbReference type="ARBA" id="ARBA00022723"/>
    </source>
</evidence>
<dbReference type="InterPro" id="IPR005801">
    <property type="entry name" value="ADC_synthase"/>
</dbReference>
<feature type="domain" description="Chorismate-utilising enzyme C-terminal" evidence="5">
    <location>
        <begin position="189"/>
        <end position="442"/>
    </location>
</feature>
<evidence type="ECO:0000256" key="3">
    <source>
        <dbReference type="ARBA" id="ARBA00022842"/>
    </source>
</evidence>
<proteinExistence type="predicted"/>
<dbReference type="RefSeq" id="WP_272102575.1">
    <property type="nucleotide sequence ID" value="NZ_JAQNDK010000005.1"/>
</dbReference>